<dbReference type="Pfam" id="PF13439">
    <property type="entry name" value="Glyco_transf_4"/>
    <property type="match status" value="1"/>
</dbReference>
<dbReference type="Pfam" id="PF00534">
    <property type="entry name" value="Glycos_transf_1"/>
    <property type="match status" value="1"/>
</dbReference>
<proteinExistence type="predicted"/>
<dbReference type="SUPFAM" id="SSF53756">
    <property type="entry name" value="UDP-Glycosyltransferase/glycogen phosphorylase"/>
    <property type="match status" value="1"/>
</dbReference>
<sequence>MRKLAYVITQSEMGGAQKNILLLCEGLKSYYDITVYSASGGKMIDSLKSIGVKHKVVPHMVREISPAQDYKAYRYLVEEFKKEGFHIVHCHSSKAGVIGREAARSAMVPNIVYTAHGFVFNEPMNNIKKFIYKKAEEREARFSDNIICVDPKDVLIAKELGIVPKRKLTYIPNGIDFNNTPKKHKISRDEIFRFGLVANFYETKGHRYLIGAFKELLKSYPNCELILIGDGILKDEMTSLAEGEQRIKFLGFKENAEDLMNTFHCFSLSSVKEGFPFVILEAIKQRIPIISTDVGAIKDILKEDKYGLIIEKASISQMKNAMEYVINNYEEAVEKAENAYKYCKEIYSLERMIELTKEIYENTL</sequence>
<accession>A0ABS6EZN1</accession>
<dbReference type="InterPro" id="IPR028098">
    <property type="entry name" value="Glyco_trans_4-like_N"/>
</dbReference>
<name>A0ABS6EZN1_9CLOT</name>
<dbReference type="PANTHER" id="PTHR12526:SF630">
    <property type="entry name" value="GLYCOSYLTRANSFERASE"/>
    <property type="match status" value="1"/>
</dbReference>
<reference evidence="4 5" key="1">
    <citation type="submission" date="2021-06" db="EMBL/GenBank/DDBJ databases">
        <authorList>
            <person name="Sun Q."/>
            <person name="Li D."/>
        </authorList>
    </citation>
    <scope>NUCLEOTIDE SEQUENCE [LARGE SCALE GENOMIC DNA]</scope>
    <source>
        <strain evidence="4 5">MSJ-4</strain>
    </source>
</reference>
<comment type="caution">
    <text evidence="4">The sequence shown here is derived from an EMBL/GenBank/DDBJ whole genome shotgun (WGS) entry which is preliminary data.</text>
</comment>
<gene>
    <name evidence="4" type="ORF">KQI89_03470</name>
</gene>
<evidence type="ECO:0000259" key="3">
    <source>
        <dbReference type="Pfam" id="PF13439"/>
    </source>
</evidence>
<feature type="domain" description="Glycosyltransferase subfamily 4-like N-terminal" evidence="3">
    <location>
        <begin position="13"/>
        <end position="177"/>
    </location>
</feature>
<dbReference type="CDD" id="cd03808">
    <property type="entry name" value="GT4_CapM-like"/>
    <property type="match status" value="1"/>
</dbReference>
<dbReference type="EMBL" id="JAHLQL010000001">
    <property type="protein sequence ID" value="MBU5590812.1"/>
    <property type="molecule type" value="Genomic_DNA"/>
</dbReference>
<keyword evidence="5" id="KW-1185">Reference proteome</keyword>
<evidence type="ECO:0000313" key="5">
    <source>
        <dbReference type="Proteomes" id="UP000736583"/>
    </source>
</evidence>
<dbReference type="InterPro" id="IPR001296">
    <property type="entry name" value="Glyco_trans_1"/>
</dbReference>
<evidence type="ECO:0000259" key="2">
    <source>
        <dbReference type="Pfam" id="PF00534"/>
    </source>
</evidence>
<dbReference type="PANTHER" id="PTHR12526">
    <property type="entry name" value="GLYCOSYLTRANSFERASE"/>
    <property type="match status" value="1"/>
</dbReference>
<evidence type="ECO:0000256" key="1">
    <source>
        <dbReference type="SAM" id="Coils"/>
    </source>
</evidence>
<dbReference type="RefSeq" id="WP_032121731.1">
    <property type="nucleotide sequence ID" value="NZ_JAHLQL010000001.1"/>
</dbReference>
<feature type="coiled-coil region" evidence="1">
    <location>
        <begin position="319"/>
        <end position="346"/>
    </location>
</feature>
<keyword evidence="1" id="KW-0175">Coiled coil</keyword>
<feature type="domain" description="Glycosyl transferase family 1" evidence="2">
    <location>
        <begin position="192"/>
        <end position="341"/>
    </location>
</feature>
<dbReference type="Proteomes" id="UP000736583">
    <property type="component" value="Unassembled WGS sequence"/>
</dbReference>
<dbReference type="Gene3D" id="3.40.50.2000">
    <property type="entry name" value="Glycogen Phosphorylase B"/>
    <property type="match status" value="2"/>
</dbReference>
<organism evidence="4 5">
    <name type="scientific">Clostridium simiarum</name>
    <dbReference type="NCBI Taxonomy" id="2841506"/>
    <lineage>
        <taxon>Bacteria</taxon>
        <taxon>Bacillati</taxon>
        <taxon>Bacillota</taxon>
        <taxon>Clostridia</taxon>
        <taxon>Eubacteriales</taxon>
        <taxon>Clostridiaceae</taxon>
        <taxon>Clostridium</taxon>
    </lineage>
</organism>
<protein>
    <submittedName>
        <fullName evidence="4">Glycosyltransferase family 4 protein</fullName>
    </submittedName>
</protein>
<evidence type="ECO:0000313" key="4">
    <source>
        <dbReference type="EMBL" id="MBU5590812.1"/>
    </source>
</evidence>